<dbReference type="InterPro" id="IPR023372">
    <property type="entry name" value="Rest_endonuc_II_EcoRII_N"/>
</dbReference>
<feature type="domain" description="Restriction endonuclease type II EcoRII N-terminal" evidence="2">
    <location>
        <begin position="8"/>
        <end position="89"/>
    </location>
</feature>
<dbReference type="InterPro" id="IPR015300">
    <property type="entry name" value="DNA-bd_pseudobarrel_sf"/>
</dbReference>
<reference evidence="3" key="1">
    <citation type="submission" date="2022-01" db="EMBL/GenBank/DDBJ databases">
        <authorList>
            <person name="Wang Y."/>
        </authorList>
    </citation>
    <scope>NUCLEOTIDE SEQUENCE</scope>
    <source>
        <strain evidence="3">WB101</strain>
    </source>
</reference>
<protein>
    <recommendedName>
        <fullName evidence="2">Restriction endonuclease type II EcoRII N-terminal domain-containing protein</fullName>
    </recommendedName>
</protein>
<organism evidence="3 4">
    <name type="scientific">Rhodohalobacter sulfatireducens</name>
    <dbReference type="NCBI Taxonomy" id="2911366"/>
    <lineage>
        <taxon>Bacteria</taxon>
        <taxon>Pseudomonadati</taxon>
        <taxon>Balneolota</taxon>
        <taxon>Balneolia</taxon>
        <taxon>Balneolales</taxon>
        <taxon>Balneolaceae</taxon>
        <taxon>Rhodohalobacter</taxon>
    </lineage>
</organism>
<name>A0ABS9KIS8_9BACT</name>
<dbReference type="Pfam" id="PF09217">
    <property type="entry name" value="EcoRII-N"/>
    <property type="match status" value="1"/>
</dbReference>
<accession>A0ABS9KIS8</accession>
<feature type="region of interest" description="Disordered" evidence="1">
    <location>
        <begin position="1"/>
        <end position="23"/>
    </location>
</feature>
<proteinExistence type="predicted"/>
<keyword evidence="4" id="KW-1185">Reference proteome</keyword>
<dbReference type="RefSeq" id="WP_237856233.1">
    <property type="nucleotide sequence ID" value="NZ_JAKLWS010000042.1"/>
</dbReference>
<evidence type="ECO:0000259" key="2">
    <source>
        <dbReference type="Pfam" id="PF09217"/>
    </source>
</evidence>
<evidence type="ECO:0000313" key="4">
    <source>
        <dbReference type="Proteomes" id="UP001165366"/>
    </source>
</evidence>
<gene>
    <name evidence="3" type="ORF">L6773_19465</name>
</gene>
<feature type="compositionally biased region" description="Basic and acidic residues" evidence="1">
    <location>
        <begin position="8"/>
        <end position="17"/>
    </location>
</feature>
<evidence type="ECO:0000256" key="1">
    <source>
        <dbReference type="SAM" id="MobiDB-lite"/>
    </source>
</evidence>
<dbReference type="Gene3D" id="2.40.330.10">
    <property type="entry name" value="DNA-binding pseudobarrel domain"/>
    <property type="match status" value="1"/>
</dbReference>
<comment type="caution">
    <text evidence="3">The sequence shown here is derived from an EMBL/GenBank/DDBJ whole genome shotgun (WGS) entry which is preliminary data.</text>
</comment>
<dbReference type="SUPFAM" id="SSF101936">
    <property type="entry name" value="DNA-binding pseudobarrel domain"/>
    <property type="match status" value="1"/>
</dbReference>
<reference evidence="3" key="2">
    <citation type="submission" date="2024-05" db="EMBL/GenBank/DDBJ databases">
        <title>Rhodohalobacter halophilus gen. nov., sp. nov., a moderately halophilic member of the family Balneolaceae.</title>
        <authorList>
            <person name="Xia J."/>
        </authorList>
    </citation>
    <scope>NUCLEOTIDE SEQUENCE</scope>
    <source>
        <strain evidence="3">WB101</strain>
    </source>
</reference>
<dbReference type="Proteomes" id="UP001165366">
    <property type="component" value="Unassembled WGS sequence"/>
</dbReference>
<sequence>MIKRTKSISKELTKNDTGETGAHQAGIHVPKQQEILSFFPSLTKETKNPRHSIKFADPMNEKWTFNYIYYNNIFFGGTRNEYRLTGMTKFMRKHSLKAGDELILKRDDNAIYSIELEKQNKISTDKNGKLKLGSSWKVINI</sequence>
<evidence type="ECO:0000313" key="3">
    <source>
        <dbReference type="EMBL" id="MCG2590762.1"/>
    </source>
</evidence>
<dbReference type="EMBL" id="JAKLWS010000042">
    <property type="protein sequence ID" value="MCG2590762.1"/>
    <property type="molecule type" value="Genomic_DNA"/>
</dbReference>